<keyword evidence="1" id="KW-0812">Transmembrane</keyword>
<keyword evidence="3" id="KW-1185">Reference proteome</keyword>
<reference evidence="3" key="2">
    <citation type="submission" date="2016-04" db="EMBL/GenBank/DDBJ databases">
        <title>Planomonospora sphaerica JCM9374 whole genome shotgun sequence.</title>
        <authorList>
            <person name="Suzuki T."/>
            <person name="Dohra H."/>
            <person name="Kodani S."/>
        </authorList>
    </citation>
    <scope>NUCLEOTIDE SEQUENCE [LARGE SCALE GENOMIC DNA]</scope>
    <source>
        <strain evidence="3">JCM 9374</strain>
    </source>
</reference>
<evidence type="ECO:0000313" key="2">
    <source>
        <dbReference type="EMBL" id="GAT71519.1"/>
    </source>
</evidence>
<gene>
    <name evidence="2" type="ORF">PS9374_07212</name>
</gene>
<sequence>MSVSRIRDSDADRFSMATFRLLIVCSNRFCTAPRPARVSDTVWMAVSSVSIAAWALVTFCAMVSPVVHSLEAVRPRVAESWLVMATLMRSAASSPFEPTWKVPL</sequence>
<protein>
    <submittedName>
        <fullName evidence="2">Uncharacterized protein</fullName>
    </submittedName>
</protein>
<reference evidence="2 3" key="1">
    <citation type="journal article" date="2016" name="Genome Announc.">
        <title>Draft Genome Sequence of Planomonospora sphaerica JCM9374, a Rare Actinomycete.</title>
        <authorList>
            <person name="Dohra H."/>
            <person name="Suzuki T."/>
            <person name="Inoue Y."/>
            <person name="Kodani S."/>
        </authorList>
    </citation>
    <scope>NUCLEOTIDE SEQUENCE [LARGE SCALE GENOMIC DNA]</scope>
    <source>
        <strain evidence="2 3">JCM 9374</strain>
    </source>
</reference>
<dbReference type="EMBL" id="BDCX01000059">
    <property type="protein sequence ID" value="GAT71519.1"/>
    <property type="molecule type" value="Genomic_DNA"/>
</dbReference>
<dbReference type="AlphaFoldDB" id="A0A161LZI8"/>
<proteinExistence type="predicted"/>
<organism evidence="2 3">
    <name type="scientific">Planomonospora sphaerica</name>
    <dbReference type="NCBI Taxonomy" id="161355"/>
    <lineage>
        <taxon>Bacteria</taxon>
        <taxon>Bacillati</taxon>
        <taxon>Actinomycetota</taxon>
        <taxon>Actinomycetes</taxon>
        <taxon>Streptosporangiales</taxon>
        <taxon>Streptosporangiaceae</taxon>
        <taxon>Planomonospora</taxon>
    </lineage>
</organism>
<keyword evidence="1" id="KW-1133">Transmembrane helix</keyword>
<keyword evidence="1" id="KW-0472">Membrane</keyword>
<feature type="transmembrane region" description="Helical" evidence="1">
    <location>
        <begin position="42"/>
        <end position="67"/>
    </location>
</feature>
<comment type="caution">
    <text evidence="2">The sequence shown here is derived from an EMBL/GenBank/DDBJ whole genome shotgun (WGS) entry which is preliminary data.</text>
</comment>
<accession>A0A161LZI8</accession>
<dbReference type="Proteomes" id="UP000077701">
    <property type="component" value="Unassembled WGS sequence"/>
</dbReference>
<evidence type="ECO:0000313" key="3">
    <source>
        <dbReference type="Proteomes" id="UP000077701"/>
    </source>
</evidence>
<name>A0A161LZI8_9ACTN</name>
<evidence type="ECO:0000256" key="1">
    <source>
        <dbReference type="SAM" id="Phobius"/>
    </source>
</evidence>